<dbReference type="SUPFAM" id="SSF52833">
    <property type="entry name" value="Thioredoxin-like"/>
    <property type="match status" value="1"/>
</dbReference>
<dbReference type="RefSeq" id="WP_220103763.1">
    <property type="nucleotide sequence ID" value="NZ_JAHZSS010000008.1"/>
</dbReference>
<dbReference type="InterPro" id="IPR004045">
    <property type="entry name" value="Glutathione_S-Trfase_N"/>
</dbReference>
<dbReference type="InterPro" id="IPR036282">
    <property type="entry name" value="Glutathione-S-Trfase_C_sf"/>
</dbReference>
<dbReference type="Gene3D" id="3.40.30.10">
    <property type="entry name" value="Glutaredoxin"/>
    <property type="match status" value="1"/>
</dbReference>
<name>A0ABS7EH24_9GAMM</name>
<dbReference type="Proteomes" id="UP001166251">
    <property type="component" value="Unassembled WGS sequence"/>
</dbReference>
<dbReference type="InterPro" id="IPR036249">
    <property type="entry name" value="Thioredoxin-like_sf"/>
</dbReference>
<accession>A0ABS7EH24</accession>
<protein>
    <submittedName>
        <fullName evidence="2">Glutathione S-transferase</fullName>
    </submittedName>
</protein>
<dbReference type="PANTHER" id="PTHR42673">
    <property type="entry name" value="MALEYLACETOACETATE ISOMERASE"/>
    <property type="match status" value="1"/>
</dbReference>
<gene>
    <name evidence="2" type="ORF">K0504_08550</name>
</gene>
<reference evidence="2" key="1">
    <citation type="submission" date="2021-07" db="EMBL/GenBank/DDBJ databases">
        <title>Neiella marina sp. nov., isolated from the intestinal content of sea cucumber Apostichopus japonicus.</title>
        <authorList>
            <person name="Bai X."/>
        </authorList>
    </citation>
    <scope>NUCLEOTIDE SEQUENCE</scope>
    <source>
        <strain evidence="2">126</strain>
    </source>
</reference>
<dbReference type="CDD" id="cd03205">
    <property type="entry name" value="GST_C_6"/>
    <property type="match status" value="1"/>
</dbReference>
<dbReference type="EMBL" id="JAHZSS010000008">
    <property type="protein sequence ID" value="MBW8191081.1"/>
    <property type="molecule type" value="Genomic_DNA"/>
</dbReference>
<dbReference type="Gene3D" id="1.20.1050.10">
    <property type="match status" value="1"/>
</dbReference>
<feature type="domain" description="GST N-terminal" evidence="1">
    <location>
        <begin position="1"/>
        <end position="79"/>
    </location>
</feature>
<dbReference type="SUPFAM" id="SSF47616">
    <property type="entry name" value="GST C-terminal domain-like"/>
    <property type="match status" value="1"/>
</dbReference>
<organism evidence="2 3">
    <name type="scientific">Neiella holothuriorum</name>
    <dbReference type="NCBI Taxonomy" id="2870530"/>
    <lineage>
        <taxon>Bacteria</taxon>
        <taxon>Pseudomonadati</taxon>
        <taxon>Pseudomonadota</taxon>
        <taxon>Gammaproteobacteria</taxon>
        <taxon>Alteromonadales</taxon>
        <taxon>Echinimonadaceae</taxon>
        <taxon>Neiella</taxon>
    </lineage>
</organism>
<keyword evidence="3" id="KW-1185">Reference proteome</keyword>
<evidence type="ECO:0000313" key="2">
    <source>
        <dbReference type="EMBL" id="MBW8191081.1"/>
    </source>
</evidence>
<comment type="caution">
    <text evidence="2">The sequence shown here is derived from an EMBL/GenBank/DDBJ whole genome shotgun (WGS) entry which is preliminary data.</text>
</comment>
<dbReference type="Pfam" id="PF13417">
    <property type="entry name" value="GST_N_3"/>
    <property type="match status" value="1"/>
</dbReference>
<evidence type="ECO:0000259" key="1">
    <source>
        <dbReference type="PROSITE" id="PS50404"/>
    </source>
</evidence>
<sequence length="213" mass="24375">MMKLIGMLDSPFVRRVAISMQLLDIEFDHQALSVFRDFDRFQAINPAVKAPTLICDEGQALMDSTLILSYLDTVSTNNRSLMPHSMSEYQLALRIVGLALTACEKSVQLVYEQMLRPEEKRHQPWIDRVRSQLTDCYRLLEQEASRNTLAGRSDNIRQTGITTACAWYFTQQMNPGVIDPNQYPTLAKYSEQVEQLTEFKAASFHADQFNGDK</sequence>
<dbReference type="PROSITE" id="PS50404">
    <property type="entry name" value="GST_NTER"/>
    <property type="match status" value="1"/>
</dbReference>
<dbReference type="PANTHER" id="PTHR42673:SF21">
    <property type="entry name" value="GLUTATHIONE S-TRANSFERASE YFCF"/>
    <property type="match status" value="1"/>
</dbReference>
<proteinExistence type="predicted"/>
<evidence type="ECO:0000313" key="3">
    <source>
        <dbReference type="Proteomes" id="UP001166251"/>
    </source>
</evidence>